<dbReference type="InterPro" id="IPR036322">
    <property type="entry name" value="WD40_repeat_dom_sf"/>
</dbReference>
<dbReference type="Proteomes" id="UP001360560">
    <property type="component" value="Unassembled WGS sequence"/>
</dbReference>
<dbReference type="EMBL" id="BTFZ01000002">
    <property type="protein sequence ID" value="GMM34055.1"/>
    <property type="molecule type" value="Genomic_DNA"/>
</dbReference>
<sequence>MNFLPGEPNSSLQAASFTKWAHHSVLAYCSGNNLIIITNLLSKLQTLYFDSDLCCVDINQSNGLIAVTSGPILYIYKPEVSKKTVTWHYSYELIVDSSSINSISWGNEQELIIGTSKGLSLLHVNRRDQYSKYIVRIIWSQCLATPCYLVGFSKNSELIACVSKYDKFVKFFYRTNFDIDNTQFSLLYLKHSSFVTDLKFRFIDQSKNNDAKSSNYNILYTISSDNFVRVFLSFEFQKSKKVQHWGSLKLTDSLLLGDNGINQSQKSKKFIKIIDNYFFDYLISRSLERLKKHNQKDPNLMNNLQKLIQLESDLIMVADVEGNLSFYLVANLNSNPPKSILFKKLSFNDISKDTLSPSAKSSISTYSQNNKNSINFPHGIFPENPHMLTFTDSIKIHRRHHGKSESVSFAKYEQYNNAELSNTGDIAFIIHDFMKKNLRFVYFRLDNFLQNINYNKLYCDYDELYTNNLNRSITNLSYAKKPDYITGNKSSSMVIEKNMKGFHYLNAVLGNKFTGHNKSIQRLFKDLSGQATLSISRFNEHKLWTPLKLSNNGKITLQRKCTILTVGEKIVDAILLRSGETILTYSLDHKITIWTTQGLKIAKQVGELDCLPNSNEDKMDLLSFFHVPEHYNDYKHSVHYIIAIYKNESKGGYSTKSWELDLDKMELKIFEIDELIIDEEISCISPVDPVGWKVSLDNYSRDILTIIYNSGLLMSYSVRIDKTMRHISWIRNCAIETNIVSASHIKGSSINKIAIADKMRTKLYVYNTTYPLLEYSQEFDHPISDLDWANMSTSEVGLVSNTGNIACLLSVGFCHSVLLYSQLNFDYTNNLPAFAPIKKIDLERYNPHFINDSTWLNNGLLVIGIGNQLFVNDNFSKNSLTSEMIQQDPHTKKIIGDRSLNSNSIDSIFKLVELLNNTLPIYHPQNIIQCIYFGKINLVKKIFLKLYLYLKNINLDEYEDHIRDFSDNESENEDQESYMTSRSKIFKVKNLPRQLDISTEEFFSDSSSQSVSVSEFSSAIPSMNVSNLSLADTELYHIDNFQAWVVSLKEIMMKISLPVLTRHQQITLLTVIESLEIIEKYKLLTKRDSSMNSNVSSSNMGVGHFNSKSLPARDDDIGSKLDLNGINFLLGFKLYQSHFKTQSSLNMRDNLFGIYCKNKGILLDIINGNISVDNASSSNQESKMNWSKCKKMGMVYWLNDDLLTKQFEIIANNEFQNSAPGFVQSSFKKSTVEEIKYFETSDMRSPINSTLFYLSLRKKSILIKLWKISHGHPEQQKLIKFLSLDFEKSEKNKLSAVKNAFALLSKHRYYLASCFFLLGGKLQDCINVLIKKCNDMELAIAVARVYESSSKKSVISYTKMGNGPVFTKILIDHLLPIALEESDRCLNTYIYHSLNEQRLSLLALIRSPYEVLCDLDNFLEDLSLQSPLGIALKNYNSEREKQKIVRLKHEEALALKNHDNNLFLKIDPILVVIYKEFRDEILKKRAMEVGRKLDQGAVDKIDNKEFEFIYRISLIYSRMGCDCLSIDLLRNWTFTNERCKQVLSKYGMKSQDKNSNVGMSLFKKSFTPTNNVVEEFNFDSFGASGEVGSKVKNPPEQAFQEFDMGSFGI</sequence>
<proteinExistence type="predicted"/>
<gene>
    <name evidence="2" type="ORF">DASC09_013800</name>
</gene>
<accession>A0AAV5QI40</accession>
<dbReference type="RefSeq" id="XP_064851055.1">
    <property type="nucleotide sequence ID" value="XM_064994983.1"/>
</dbReference>
<organism evidence="2 3">
    <name type="scientific">Saccharomycopsis crataegensis</name>
    <dbReference type="NCBI Taxonomy" id="43959"/>
    <lineage>
        <taxon>Eukaryota</taxon>
        <taxon>Fungi</taxon>
        <taxon>Dikarya</taxon>
        <taxon>Ascomycota</taxon>
        <taxon>Saccharomycotina</taxon>
        <taxon>Saccharomycetes</taxon>
        <taxon>Saccharomycopsidaceae</taxon>
        <taxon>Saccharomycopsis</taxon>
    </lineage>
</organism>
<reference evidence="2 3" key="1">
    <citation type="journal article" date="2023" name="Elife">
        <title>Identification of key yeast species and microbe-microbe interactions impacting larval growth of Drosophila in the wild.</title>
        <authorList>
            <person name="Mure A."/>
            <person name="Sugiura Y."/>
            <person name="Maeda R."/>
            <person name="Honda K."/>
            <person name="Sakurai N."/>
            <person name="Takahashi Y."/>
            <person name="Watada M."/>
            <person name="Katoh T."/>
            <person name="Gotoh A."/>
            <person name="Gotoh Y."/>
            <person name="Taniguchi I."/>
            <person name="Nakamura K."/>
            <person name="Hayashi T."/>
            <person name="Katayama T."/>
            <person name="Uemura T."/>
            <person name="Hattori Y."/>
        </authorList>
    </citation>
    <scope>NUCLEOTIDE SEQUENCE [LARGE SCALE GENOMIC DNA]</scope>
    <source>
        <strain evidence="2 3">SC-9</strain>
    </source>
</reference>
<dbReference type="InterPro" id="IPR022033">
    <property type="entry name" value="Rav1p_C"/>
</dbReference>
<dbReference type="PANTHER" id="PTHR13950">
    <property type="entry name" value="RABCONNECTIN-RELATED"/>
    <property type="match status" value="1"/>
</dbReference>
<feature type="domain" description="RAVE complex protein Rav1 C-terminal" evidence="1">
    <location>
        <begin position="711"/>
        <end position="1082"/>
    </location>
</feature>
<protein>
    <submittedName>
        <fullName evidence="2">Rav1 protein</fullName>
    </submittedName>
</protein>
<feature type="domain" description="RAVE complex protein Rav1 C-terminal" evidence="1">
    <location>
        <begin position="1119"/>
        <end position="1218"/>
    </location>
</feature>
<comment type="caution">
    <text evidence="2">The sequence shown here is derived from an EMBL/GenBank/DDBJ whole genome shotgun (WGS) entry which is preliminary data.</text>
</comment>
<evidence type="ECO:0000313" key="3">
    <source>
        <dbReference type="Proteomes" id="UP001360560"/>
    </source>
</evidence>
<dbReference type="Pfam" id="PF12234">
    <property type="entry name" value="Rav1p_C"/>
    <property type="match status" value="3"/>
</dbReference>
<evidence type="ECO:0000259" key="1">
    <source>
        <dbReference type="Pfam" id="PF12234"/>
    </source>
</evidence>
<feature type="domain" description="RAVE complex protein Rav1 C-terminal" evidence="1">
    <location>
        <begin position="1237"/>
        <end position="1528"/>
    </location>
</feature>
<keyword evidence="3" id="KW-1185">Reference proteome</keyword>
<dbReference type="GO" id="GO:0043291">
    <property type="term" value="C:RAVE complex"/>
    <property type="evidence" value="ECO:0007669"/>
    <property type="project" value="TreeGrafter"/>
</dbReference>
<dbReference type="InterPro" id="IPR015943">
    <property type="entry name" value="WD40/YVTN_repeat-like_dom_sf"/>
</dbReference>
<dbReference type="GO" id="GO:0007035">
    <property type="term" value="P:vacuolar acidification"/>
    <property type="evidence" value="ECO:0007669"/>
    <property type="project" value="TreeGrafter"/>
</dbReference>
<dbReference type="InterPro" id="IPR052208">
    <property type="entry name" value="DmX-like/RAVE_component"/>
</dbReference>
<dbReference type="GeneID" id="90072034"/>
<dbReference type="Gene3D" id="2.130.10.10">
    <property type="entry name" value="YVTN repeat-like/Quinoprotein amine dehydrogenase"/>
    <property type="match status" value="1"/>
</dbReference>
<name>A0AAV5QI40_9ASCO</name>
<evidence type="ECO:0000313" key="2">
    <source>
        <dbReference type="EMBL" id="GMM34055.1"/>
    </source>
</evidence>
<dbReference type="PANTHER" id="PTHR13950:SF9">
    <property type="entry name" value="RABCONNECTIN-3A"/>
    <property type="match status" value="1"/>
</dbReference>
<dbReference type="SUPFAM" id="SSF50978">
    <property type="entry name" value="WD40 repeat-like"/>
    <property type="match status" value="1"/>
</dbReference>